<evidence type="ECO:0000259" key="6">
    <source>
        <dbReference type="PROSITE" id="PS50173"/>
    </source>
</evidence>
<dbReference type="InterPro" id="IPR043502">
    <property type="entry name" value="DNA/RNA_pol_sf"/>
</dbReference>
<dbReference type="PROSITE" id="PS50173">
    <property type="entry name" value="UMUC"/>
    <property type="match status" value="1"/>
</dbReference>
<feature type="domain" description="UmuC" evidence="6">
    <location>
        <begin position="2"/>
        <end position="187"/>
    </location>
</feature>
<dbReference type="RefSeq" id="WP_011584878.1">
    <property type="nucleotide sequence ID" value="NC_008255.1"/>
</dbReference>
<evidence type="ECO:0000256" key="4">
    <source>
        <dbReference type="ARBA" id="ARBA00023204"/>
    </source>
</evidence>
<dbReference type="CDD" id="cd01700">
    <property type="entry name" value="PolY_Pol_V_umuC"/>
    <property type="match status" value="1"/>
</dbReference>
<dbReference type="OrthoDB" id="9808813at2"/>
<keyword evidence="7" id="KW-0378">Hydrolase</keyword>
<evidence type="ECO:0000256" key="5">
    <source>
        <dbReference type="ARBA" id="ARBA00023236"/>
    </source>
</evidence>
<sequence length="420" mass="47518">MYALIDCNNFYASCERVFNPSLNGKPIVVLSNNDGCVIARSNEAKALGIDMGGAYFMIEEALKKHNVFVFSSNYTLYGDMSQRVMNTLAEFTPEIEVYSIDESFLNFEGFELLGDLKIYGTTIRNTVFRNTGIPVSIGIAPTKALAKLSNRIAKKNKEYNHVCVLDSQEKIMAALKITTVDNIWGIGRAYHNFLLNHGIQTTYDFVQQPEEWVRKNMSVVGLRLHKELKGEKCLELELVAMAKQNICTSRSFGRYLTDIDPIKEAMSNFASRCALKLRKDKSVCTLVQILLHTNKHKPDQPQYFVNKVITLPVPTNSTIELIQASLRALDLVYKPGYRYMKCGVIVSGIVPEDRVQQNLFDTVDRSKHNKVTTIMDKLNKSLGADFVKVGSLGVTKQWHLKAEKLSQCYSTRWDEIIVIK</sequence>
<organism evidence="7 8">
    <name type="scientific">Cytophaga hutchinsonii (strain ATCC 33406 / DSM 1761 / CIP 103989 / NBRC 15051 / NCIMB 9469 / D465)</name>
    <dbReference type="NCBI Taxonomy" id="269798"/>
    <lineage>
        <taxon>Bacteria</taxon>
        <taxon>Pseudomonadati</taxon>
        <taxon>Bacteroidota</taxon>
        <taxon>Cytophagia</taxon>
        <taxon>Cytophagales</taxon>
        <taxon>Cytophagaceae</taxon>
        <taxon>Cytophaga</taxon>
    </lineage>
</organism>
<dbReference type="AlphaFoldDB" id="A0A6N4SQV7"/>
<dbReference type="PANTHER" id="PTHR11076:SF34">
    <property type="entry name" value="PROTEIN UMUC"/>
    <property type="match status" value="1"/>
</dbReference>
<dbReference type="Pfam" id="PF00817">
    <property type="entry name" value="IMS"/>
    <property type="match status" value="1"/>
</dbReference>
<evidence type="ECO:0000256" key="3">
    <source>
        <dbReference type="ARBA" id="ARBA00023199"/>
    </source>
</evidence>
<dbReference type="PANTHER" id="PTHR11076">
    <property type="entry name" value="DNA REPAIR POLYMERASE UMUC / TRANSFERASE FAMILY MEMBER"/>
    <property type="match status" value="1"/>
</dbReference>
<dbReference type="InterPro" id="IPR043128">
    <property type="entry name" value="Rev_trsase/Diguanyl_cyclase"/>
</dbReference>
<dbReference type="Pfam" id="PF13438">
    <property type="entry name" value="DUF4113"/>
    <property type="match status" value="1"/>
</dbReference>
<dbReference type="InterPro" id="IPR017961">
    <property type="entry name" value="DNA_pol_Y-fam_little_finger"/>
</dbReference>
<dbReference type="Gene3D" id="3.40.1170.60">
    <property type="match status" value="1"/>
</dbReference>
<dbReference type="Proteomes" id="UP000001822">
    <property type="component" value="Chromosome"/>
</dbReference>
<evidence type="ECO:0000313" key="8">
    <source>
        <dbReference type="Proteomes" id="UP000001822"/>
    </source>
</evidence>
<protein>
    <submittedName>
        <fullName evidence="7">Nucleotidyltransferase/DNA polymerase involved in DNA repair</fullName>
        <ecNumber evidence="7">3.4.21.-</ecNumber>
    </submittedName>
</protein>
<keyword evidence="5" id="KW-0742">SOS response</keyword>
<dbReference type="EMBL" id="CP000383">
    <property type="protein sequence ID" value="ABG58763.1"/>
    <property type="molecule type" value="Genomic_DNA"/>
</dbReference>
<gene>
    <name evidence="7" type="primary">umuC</name>
    <name evidence="7" type="ordered locus">CHU_1492</name>
</gene>
<dbReference type="Gene3D" id="3.30.70.270">
    <property type="match status" value="1"/>
</dbReference>
<dbReference type="InterPro" id="IPR050116">
    <property type="entry name" value="DNA_polymerase-Y"/>
</dbReference>
<keyword evidence="8" id="KW-1185">Reference proteome</keyword>
<evidence type="ECO:0000256" key="1">
    <source>
        <dbReference type="ARBA" id="ARBA00010945"/>
    </source>
</evidence>
<dbReference type="GO" id="GO:0042276">
    <property type="term" value="P:error-prone translesion synthesis"/>
    <property type="evidence" value="ECO:0007669"/>
    <property type="project" value="TreeGrafter"/>
</dbReference>
<evidence type="ECO:0000256" key="2">
    <source>
        <dbReference type="ARBA" id="ARBA00022763"/>
    </source>
</evidence>
<dbReference type="GO" id="GO:0003684">
    <property type="term" value="F:damaged DNA binding"/>
    <property type="evidence" value="ECO:0007669"/>
    <property type="project" value="InterPro"/>
</dbReference>
<accession>A0A6N4SQV7</accession>
<keyword evidence="4" id="KW-0234">DNA repair</keyword>
<dbReference type="GO" id="GO:0003887">
    <property type="term" value="F:DNA-directed DNA polymerase activity"/>
    <property type="evidence" value="ECO:0007669"/>
    <property type="project" value="TreeGrafter"/>
</dbReference>
<dbReference type="GO" id="GO:0009432">
    <property type="term" value="P:SOS response"/>
    <property type="evidence" value="ECO:0007669"/>
    <property type="project" value="UniProtKB-KW"/>
</dbReference>
<dbReference type="GO" id="GO:0016787">
    <property type="term" value="F:hydrolase activity"/>
    <property type="evidence" value="ECO:0007669"/>
    <property type="project" value="UniProtKB-KW"/>
</dbReference>
<dbReference type="EC" id="3.4.21.-" evidence="7"/>
<dbReference type="InterPro" id="IPR025188">
    <property type="entry name" value="DUF4113"/>
</dbReference>
<keyword evidence="2" id="KW-0227">DNA damage</keyword>
<keyword evidence="3" id="KW-0741">SOS mutagenesis</keyword>
<name>A0A6N4SQV7_CYTH3</name>
<proteinExistence type="inferred from homology"/>
<dbReference type="InterPro" id="IPR001126">
    <property type="entry name" value="UmuC"/>
</dbReference>
<evidence type="ECO:0000313" key="7">
    <source>
        <dbReference type="EMBL" id="ABG58763.1"/>
    </source>
</evidence>
<dbReference type="KEGG" id="chu:CHU_1492"/>
<reference evidence="7 8" key="1">
    <citation type="journal article" date="2007" name="Appl. Environ. Microbiol.">
        <title>Genome sequence of the cellulolytic gliding bacterium Cytophaga hutchinsonii.</title>
        <authorList>
            <person name="Xie G."/>
            <person name="Bruce D.C."/>
            <person name="Challacombe J.F."/>
            <person name="Chertkov O."/>
            <person name="Detter J.C."/>
            <person name="Gilna P."/>
            <person name="Han C.S."/>
            <person name="Lucas S."/>
            <person name="Misra M."/>
            <person name="Myers G.L."/>
            <person name="Richardson P."/>
            <person name="Tapia R."/>
            <person name="Thayer N."/>
            <person name="Thompson L.S."/>
            <person name="Brettin T.S."/>
            <person name="Henrissat B."/>
            <person name="Wilson D.B."/>
            <person name="McBride M.J."/>
        </authorList>
    </citation>
    <scope>NUCLEOTIDE SEQUENCE [LARGE SCALE GENOMIC DNA]</scope>
    <source>
        <strain evidence="8">ATCC 33406 / DSM 1761 / CIP 103989 / NBRC 15051 / NCIMB 9469 / D465</strain>
    </source>
</reference>
<comment type="similarity">
    <text evidence="1">Belongs to the DNA polymerase type-Y family.</text>
</comment>
<dbReference type="GO" id="GO:0005829">
    <property type="term" value="C:cytosol"/>
    <property type="evidence" value="ECO:0007669"/>
    <property type="project" value="TreeGrafter"/>
</dbReference>
<dbReference type="SUPFAM" id="SSF56672">
    <property type="entry name" value="DNA/RNA polymerases"/>
    <property type="match status" value="1"/>
</dbReference>
<dbReference type="Pfam" id="PF11799">
    <property type="entry name" value="IMS_C"/>
    <property type="match status" value="1"/>
</dbReference>
<dbReference type="GO" id="GO:0006281">
    <property type="term" value="P:DNA repair"/>
    <property type="evidence" value="ECO:0007669"/>
    <property type="project" value="UniProtKB-KW"/>
</dbReference>